<gene>
    <name evidence="10" type="ORF">BZ257_01830</name>
</gene>
<feature type="coiled-coil region" evidence="7">
    <location>
        <begin position="373"/>
        <end position="430"/>
    </location>
</feature>
<dbReference type="Pfam" id="PF02954">
    <property type="entry name" value="HTH_8"/>
    <property type="match status" value="1"/>
</dbReference>
<organism evidence="10">
    <name type="scientific">Campylobacter coli</name>
    <dbReference type="NCBI Taxonomy" id="195"/>
    <lineage>
        <taxon>Bacteria</taxon>
        <taxon>Pseudomonadati</taxon>
        <taxon>Campylobacterota</taxon>
        <taxon>Epsilonproteobacteria</taxon>
        <taxon>Campylobacterales</taxon>
        <taxon>Campylobacteraceae</taxon>
        <taxon>Campylobacter</taxon>
    </lineage>
</organism>
<evidence type="ECO:0000259" key="8">
    <source>
        <dbReference type="PROSITE" id="PS50045"/>
    </source>
</evidence>
<dbReference type="GO" id="GO:0006355">
    <property type="term" value="P:regulation of DNA-templated transcription"/>
    <property type="evidence" value="ECO:0007669"/>
    <property type="project" value="InterPro"/>
</dbReference>
<keyword evidence="6" id="KW-0597">Phosphoprotein</keyword>
<dbReference type="PROSITE" id="PS00676">
    <property type="entry name" value="SIGMA54_INTERACT_2"/>
    <property type="match status" value="1"/>
</dbReference>
<dbReference type="PROSITE" id="PS50045">
    <property type="entry name" value="SIGMA54_INTERACT_4"/>
    <property type="match status" value="1"/>
</dbReference>
<keyword evidence="2" id="KW-0067">ATP-binding</keyword>
<dbReference type="GO" id="GO:0043565">
    <property type="term" value="F:sequence-specific DNA binding"/>
    <property type="evidence" value="ECO:0007669"/>
    <property type="project" value="InterPro"/>
</dbReference>
<accession>A0A5T0RD68</accession>
<dbReference type="SUPFAM" id="SSF52540">
    <property type="entry name" value="P-loop containing nucleoside triphosphate hydrolases"/>
    <property type="match status" value="1"/>
</dbReference>
<dbReference type="EMBL" id="AACEQH010000002">
    <property type="protein sequence ID" value="EAK2500040.1"/>
    <property type="molecule type" value="Genomic_DNA"/>
</dbReference>
<dbReference type="Pfam" id="PF00072">
    <property type="entry name" value="Response_reg"/>
    <property type="match status" value="1"/>
</dbReference>
<dbReference type="Gene3D" id="3.40.50.300">
    <property type="entry name" value="P-loop containing nucleotide triphosphate hydrolases"/>
    <property type="match status" value="1"/>
</dbReference>
<dbReference type="InterPro" id="IPR009057">
    <property type="entry name" value="Homeodomain-like_sf"/>
</dbReference>
<dbReference type="Gene3D" id="3.40.50.2300">
    <property type="match status" value="1"/>
</dbReference>
<evidence type="ECO:0000256" key="3">
    <source>
        <dbReference type="ARBA" id="ARBA00023015"/>
    </source>
</evidence>
<feature type="coiled-coil region" evidence="7">
    <location>
        <begin position="318"/>
        <end position="345"/>
    </location>
</feature>
<dbReference type="SUPFAM" id="SSF46689">
    <property type="entry name" value="Homeodomain-like"/>
    <property type="match status" value="1"/>
</dbReference>
<name>A0A5T0RD68_CAMCO</name>
<dbReference type="AlphaFoldDB" id="A0A5T0RD68"/>
<feature type="modified residue" description="4-aspartylphosphate" evidence="6">
    <location>
        <position position="51"/>
    </location>
</feature>
<feature type="domain" description="Response regulatory" evidence="9">
    <location>
        <begin position="2"/>
        <end position="113"/>
    </location>
</feature>
<dbReference type="InterPro" id="IPR002197">
    <property type="entry name" value="HTH_Fis"/>
</dbReference>
<evidence type="ECO:0000256" key="4">
    <source>
        <dbReference type="ARBA" id="ARBA00023125"/>
    </source>
</evidence>
<keyword evidence="5" id="KW-0804">Transcription</keyword>
<evidence type="ECO:0000256" key="6">
    <source>
        <dbReference type="PROSITE-ProRule" id="PRU00169"/>
    </source>
</evidence>
<dbReference type="Gene3D" id="1.10.10.60">
    <property type="entry name" value="Homeodomain-like"/>
    <property type="match status" value="1"/>
</dbReference>
<proteinExistence type="predicted"/>
<dbReference type="InterPro" id="IPR011006">
    <property type="entry name" value="CheY-like_superfamily"/>
</dbReference>
<evidence type="ECO:0000256" key="5">
    <source>
        <dbReference type="ARBA" id="ARBA00023163"/>
    </source>
</evidence>
<evidence type="ECO:0000256" key="7">
    <source>
        <dbReference type="SAM" id="Coils"/>
    </source>
</evidence>
<dbReference type="InterPro" id="IPR002078">
    <property type="entry name" value="Sigma_54_int"/>
</dbReference>
<keyword evidence="1" id="KW-0547">Nucleotide-binding</keyword>
<dbReference type="PANTHER" id="PTHR32071:SF21">
    <property type="entry name" value="TRANSCRIPTIONAL REGULATORY PROTEIN FLGR"/>
    <property type="match status" value="1"/>
</dbReference>
<dbReference type="SMART" id="SM00382">
    <property type="entry name" value="AAA"/>
    <property type="match status" value="1"/>
</dbReference>
<evidence type="ECO:0000256" key="1">
    <source>
        <dbReference type="ARBA" id="ARBA00022741"/>
    </source>
</evidence>
<dbReference type="FunFam" id="3.40.50.300:FF:000006">
    <property type="entry name" value="DNA-binding transcriptional regulator NtrC"/>
    <property type="match status" value="1"/>
</dbReference>
<dbReference type="GO" id="GO:0000160">
    <property type="term" value="P:phosphorelay signal transduction system"/>
    <property type="evidence" value="ECO:0007669"/>
    <property type="project" value="InterPro"/>
</dbReference>
<dbReference type="PROSITE" id="PS50110">
    <property type="entry name" value="RESPONSE_REGULATORY"/>
    <property type="match status" value="1"/>
</dbReference>
<dbReference type="InterPro" id="IPR058031">
    <property type="entry name" value="AAA_lid_NorR"/>
</dbReference>
<dbReference type="CDD" id="cd00009">
    <property type="entry name" value="AAA"/>
    <property type="match status" value="1"/>
</dbReference>
<evidence type="ECO:0000313" key="10">
    <source>
        <dbReference type="EMBL" id="EAK2500040.1"/>
    </source>
</evidence>
<evidence type="ECO:0000256" key="2">
    <source>
        <dbReference type="ARBA" id="ARBA00022840"/>
    </source>
</evidence>
<dbReference type="PROSITE" id="PS00675">
    <property type="entry name" value="SIGMA54_INTERACT_1"/>
    <property type="match status" value="1"/>
</dbReference>
<dbReference type="InterPro" id="IPR025662">
    <property type="entry name" value="Sigma_54_int_dom_ATP-bd_1"/>
</dbReference>
<dbReference type="GO" id="GO:0005524">
    <property type="term" value="F:ATP binding"/>
    <property type="evidence" value="ECO:0007669"/>
    <property type="project" value="UniProtKB-KW"/>
</dbReference>
<dbReference type="PANTHER" id="PTHR32071">
    <property type="entry name" value="TRANSCRIPTIONAL REGULATORY PROTEIN"/>
    <property type="match status" value="1"/>
</dbReference>
<reference evidence="10" key="1">
    <citation type="submission" date="2018-05" db="EMBL/GenBank/DDBJ databases">
        <authorList>
            <consortium name="PulseNet: The National Subtyping Network for Foodborne Disease Surveillance"/>
            <person name="Tarr C.L."/>
            <person name="Trees E."/>
            <person name="Katz L.S."/>
            <person name="Carleton-Romer H.A."/>
            <person name="Stroika S."/>
            <person name="Kucerova Z."/>
            <person name="Roache K.F."/>
            <person name="Sabol A.L."/>
            <person name="Besser J."/>
            <person name="Gerner-Smidt P."/>
        </authorList>
    </citation>
    <scope>NUCLEOTIDE SEQUENCE</scope>
    <source>
        <strain evidence="10">PNUSAC001416</strain>
    </source>
</reference>
<evidence type="ECO:0000259" key="9">
    <source>
        <dbReference type="PROSITE" id="PS50110"/>
    </source>
</evidence>
<keyword evidence="7" id="KW-0175">Coiled coil</keyword>
<keyword evidence="3" id="KW-0805">Transcription regulation</keyword>
<dbReference type="InterPro" id="IPR027417">
    <property type="entry name" value="P-loop_NTPase"/>
</dbReference>
<protein>
    <submittedName>
        <fullName evidence="10">Sigma-54-dependent Fis family transcriptional regulator</fullName>
    </submittedName>
</protein>
<dbReference type="Pfam" id="PF25601">
    <property type="entry name" value="AAA_lid_14"/>
    <property type="match status" value="1"/>
</dbReference>
<dbReference type="InterPro" id="IPR001789">
    <property type="entry name" value="Sig_transdc_resp-reg_receiver"/>
</dbReference>
<dbReference type="InterPro" id="IPR003593">
    <property type="entry name" value="AAA+_ATPase"/>
</dbReference>
<sequence>MNLVIVEDDINMRKSLEIALGEYEEFQIKSYKSATEALKKIDSDTDLIITDINMPGIDGLEFIKACENKYDFIIMTGNATLNRAIEAVRLGVKDFLTKPFDMETLVEAIKRAKVIREKTADKKIKKQEEKQENGFFSSSDKLEQVLSLSQKAAKTDASVMLFGESGVGKEVFSRFIHQNSKRSQKPFVAINMAAIPSNLIESELFGFEKGAFTDANATKIGLFEMANNGTLFLDEIGEMPYEIQAKLLRALQEKEITRLGSTKSIKIDVRIISATNANLQDKIDNGEFRSDLYYRLNTVPINIPPLRERKEEILGIAQKVLENTCKEYELEMKKISQEAQKALLEYNFPGNIRELISIVQRACILSEGLEISEQDLFLEARSVKKDVKNLEKELLEQILEQCEFDKEKVSNELGMSIENLNNKIKQYKIKEK</sequence>
<comment type="caution">
    <text evidence="10">The sequence shown here is derived from an EMBL/GenBank/DDBJ whole genome shotgun (WGS) entry which is preliminary data.</text>
</comment>
<dbReference type="Gene3D" id="1.10.8.60">
    <property type="match status" value="1"/>
</dbReference>
<dbReference type="SMART" id="SM00448">
    <property type="entry name" value="REC"/>
    <property type="match status" value="1"/>
</dbReference>
<keyword evidence="4" id="KW-0238">DNA-binding</keyword>
<dbReference type="Pfam" id="PF00158">
    <property type="entry name" value="Sigma54_activat"/>
    <property type="match status" value="1"/>
</dbReference>
<dbReference type="SUPFAM" id="SSF52172">
    <property type="entry name" value="CheY-like"/>
    <property type="match status" value="1"/>
</dbReference>
<feature type="domain" description="Sigma-54 factor interaction" evidence="8">
    <location>
        <begin position="135"/>
        <end position="364"/>
    </location>
</feature>
<dbReference type="InterPro" id="IPR025943">
    <property type="entry name" value="Sigma_54_int_dom_ATP-bd_2"/>
</dbReference>